<organism evidence="2 3">
    <name type="scientific">Gemmatimonas phototrophica</name>
    <dbReference type="NCBI Taxonomy" id="1379270"/>
    <lineage>
        <taxon>Bacteria</taxon>
        <taxon>Pseudomonadati</taxon>
        <taxon>Gemmatimonadota</taxon>
        <taxon>Gemmatimonadia</taxon>
        <taxon>Gemmatimonadales</taxon>
        <taxon>Gemmatimonadaceae</taxon>
        <taxon>Gemmatimonas</taxon>
    </lineage>
</organism>
<dbReference type="InterPro" id="IPR008964">
    <property type="entry name" value="Invasin/intimin_cell_adhesion"/>
</dbReference>
<evidence type="ECO:0008006" key="4">
    <source>
        <dbReference type="Google" id="ProtNLM"/>
    </source>
</evidence>
<proteinExistence type="predicted"/>
<dbReference type="RefSeq" id="WP_053334048.1">
    <property type="nucleotide sequence ID" value="NZ_CP011454.1"/>
</dbReference>
<dbReference type="EMBL" id="CP011454">
    <property type="protein sequence ID" value="AMW05423.1"/>
    <property type="molecule type" value="Genomic_DNA"/>
</dbReference>
<reference evidence="2 3" key="2">
    <citation type="journal article" date="2016" name="Environ. Microbiol. Rep.">
        <title>Metagenomic evidence for the presence of phototrophic Gemmatimonadetes bacteria in diverse environments.</title>
        <authorList>
            <person name="Zeng Y."/>
            <person name="Baumbach J."/>
            <person name="Barbosa E.G."/>
            <person name="Azevedo V."/>
            <person name="Zhang C."/>
            <person name="Koblizek M."/>
        </authorList>
    </citation>
    <scope>NUCLEOTIDE SEQUENCE [LARGE SCALE GENOMIC DNA]</scope>
    <source>
        <strain evidence="2 3">AP64</strain>
    </source>
</reference>
<accession>A0A143BLE7</accession>
<protein>
    <recommendedName>
        <fullName evidence="4">BIG2 domain-containing protein</fullName>
    </recommendedName>
</protein>
<dbReference type="SUPFAM" id="SSF49785">
    <property type="entry name" value="Galactose-binding domain-like"/>
    <property type="match status" value="3"/>
</dbReference>
<sequence length="812" mass="84920">MSIRLSAPRVLGLAALVLSAACERDTSSLEPAPFPSTATVFDDAFAAGLQFQAFGGSKTDALSTDATVKRSGSASLKATVPAPGNASGGYAGGAFVSTVARDLTGYNALTFWVKASIAAKLDVAGLGNDNTGTSRFSAERTQIDVSPTWTKVTLPIPLASKLPAEKGLFFFAEGPENGAGYDLWFDDIKFENLTDLGTLSPAIPTQSLTQEVGGVINVTGATVKYSTGGGEATMAVSANYFTFVSSAPTVATVNDVGAITAVGVGTASITARLGDTPASGTITLRTATAPTAAAPTPTRAAGDVISLFSNAYTNVPVDTWSAGFDQADVADVNIAGNATKKYTNLVFSAAEFISTKVNATAMTHLHMDVYVYDAASFKVKLVDFGANNAFGGGDDSEHELTLTPTTSPAVVANAWNSFDIPLSAFAGLTNRAHLAQLILLASSPTVYLDNIYFYKVPAPPAPTAPVTAAPAPTRSASSVISLFSNAYTNRAVGTWSADWDQADVADVKVGTDDVKRYTNLVFAGVEFITPQVNATALTGLHIDLWTPDATVAPAEFKVKLVDIGADGAFGGGNDKEHEISITRANTASFTTGTWISLDLPFSSFTGLTTRGNLAQLIISGTLRTVYLDNVYFYGPDAPPPTVPTTAAPTPTFAANNVISLFSNAYTNSAVNTWSADWDQADVADIKVANDDVKRYTNVVFAGIEFTSTQVNATAFTHFSMDIWTPNATTAGKVFRVKLVDFGANGAFAGGDDTEHEITLTGTSTPALGTGSWTRLSIPFTALPGLQARAHLAQLIFSGDLQTFYIDNVLFYR</sequence>
<feature type="chain" id="PRO_5007506966" description="BIG2 domain-containing protein" evidence="1">
    <location>
        <begin position="21"/>
        <end position="812"/>
    </location>
</feature>
<evidence type="ECO:0000256" key="1">
    <source>
        <dbReference type="SAM" id="SignalP"/>
    </source>
</evidence>
<dbReference type="Proteomes" id="UP000076404">
    <property type="component" value="Chromosome"/>
</dbReference>
<dbReference type="Gene3D" id="2.60.120.430">
    <property type="entry name" value="Galactose-binding lectin"/>
    <property type="match status" value="3"/>
</dbReference>
<dbReference type="InterPro" id="IPR008979">
    <property type="entry name" value="Galactose-bd-like_sf"/>
</dbReference>
<dbReference type="AlphaFoldDB" id="A0A143BLE7"/>
<dbReference type="Gene3D" id="2.60.40.1080">
    <property type="match status" value="1"/>
</dbReference>
<dbReference type="SUPFAM" id="SSF49373">
    <property type="entry name" value="Invasin/intimin cell-adhesion fragments"/>
    <property type="match status" value="1"/>
</dbReference>
<dbReference type="STRING" id="1379270.GEMMAAP_12675"/>
<dbReference type="PROSITE" id="PS51257">
    <property type="entry name" value="PROKAR_LIPOPROTEIN"/>
    <property type="match status" value="1"/>
</dbReference>
<keyword evidence="3" id="KW-1185">Reference proteome</keyword>
<keyword evidence="1" id="KW-0732">Signal</keyword>
<evidence type="ECO:0000313" key="2">
    <source>
        <dbReference type="EMBL" id="AMW05423.1"/>
    </source>
</evidence>
<dbReference type="OrthoDB" id="5381604at2"/>
<gene>
    <name evidence="2" type="ORF">GEMMAAP_12675</name>
</gene>
<feature type="signal peptide" evidence="1">
    <location>
        <begin position="1"/>
        <end position="20"/>
    </location>
</feature>
<dbReference type="eggNOG" id="COG2273">
    <property type="taxonomic scope" value="Bacteria"/>
</dbReference>
<name>A0A143BLE7_9BACT</name>
<reference evidence="2 3" key="1">
    <citation type="journal article" date="2014" name="Proc. Natl. Acad. Sci. U.S.A.">
        <title>Functional type 2 photosynthetic reaction centers found in the rare bacterial phylum Gemmatimonadetes.</title>
        <authorList>
            <person name="Zeng Y."/>
            <person name="Feng F."/>
            <person name="Medova H."/>
            <person name="Dean J."/>
            <person name="Koblizek M."/>
        </authorList>
    </citation>
    <scope>NUCLEOTIDE SEQUENCE [LARGE SCALE GENOMIC DNA]</scope>
    <source>
        <strain evidence="2 3">AP64</strain>
    </source>
</reference>
<dbReference type="KEGG" id="gph:GEMMAAP_12675"/>
<evidence type="ECO:0000313" key="3">
    <source>
        <dbReference type="Proteomes" id="UP000076404"/>
    </source>
</evidence>